<dbReference type="Gene3D" id="1.10.10.10">
    <property type="entry name" value="Winged helix-like DNA-binding domain superfamily/Winged helix DNA-binding domain"/>
    <property type="match status" value="1"/>
</dbReference>
<keyword evidence="4" id="KW-0812">Transmembrane</keyword>
<organism evidence="6 7">
    <name type="scientific">Sporotomaculum syntrophicum</name>
    <dbReference type="NCBI Taxonomy" id="182264"/>
    <lineage>
        <taxon>Bacteria</taxon>
        <taxon>Bacillati</taxon>
        <taxon>Bacillota</taxon>
        <taxon>Clostridia</taxon>
        <taxon>Eubacteriales</taxon>
        <taxon>Desulfallaceae</taxon>
        <taxon>Sporotomaculum</taxon>
    </lineage>
</organism>
<feature type="transmembrane region" description="Helical" evidence="4">
    <location>
        <begin position="187"/>
        <end position="206"/>
    </location>
</feature>
<dbReference type="CDD" id="cd06170">
    <property type="entry name" value="LuxR_C_like"/>
    <property type="match status" value="1"/>
</dbReference>
<feature type="transmembrane region" description="Helical" evidence="4">
    <location>
        <begin position="379"/>
        <end position="400"/>
    </location>
</feature>
<proteinExistence type="predicted"/>
<dbReference type="InterPro" id="IPR000792">
    <property type="entry name" value="Tscrpt_reg_LuxR_C"/>
</dbReference>
<feature type="transmembrane region" description="Helical" evidence="4">
    <location>
        <begin position="227"/>
        <end position="252"/>
    </location>
</feature>
<keyword evidence="2" id="KW-0238">DNA-binding</keyword>
<keyword evidence="4" id="KW-1133">Transmembrane helix</keyword>
<feature type="transmembrane region" description="Helical" evidence="4">
    <location>
        <begin position="104"/>
        <end position="121"/>
    </location>
</feature>
<dbReference type="AlphaFoldDB" id="A0A9D3AYG0"/>
<name>A0A9D3AYG0_9FIRM</name>
<feature type="transmembrane region" description="Helical" evidence="4">
    <location>
        <begin position="127"/>
        <end position="149"/>
    </location>
</feature>
<keyword evidence="4" id="KW-0472">Membrane</keyword>
<evidence type="ECO:0000313" key="7">
    <source>
        <dbReference type="Proteomes" id="UP000798488"/>
    </source>
</evidence>
<dbReference type="GO" id="GO:0006355">
    <property type="term" value="P:regulation of DNA-templated transcription"/>
    <property type="evidence" value="ECO:0007669"/>
    <property type="project" value="InterPro"/>
</dbReference>
<dbReference type="SUPFAM" id="SSF103473">
    <property type="entry name" value="MFS general substrate transporter"/>
    <property type="match status" value="1"/>
</dbReference>
<feature type="domain" description="HTH luxR-type" evidence="5">
    <location>
        <begin position="431"/>
        <end position="496"/>
    </location>
</feature>
<evidence type="ECO:0000256" key="3">
    <source>
        <dbReference type="ARBA" id="ARBA00023163"/>
    </source>
</evidence>
<keyword evidence="3" id="KW-0804">Transcription</keyword>
<dbReference type="PANTHER" id="PTHR44688">
    <property type="entry name" value="DNA-BINDING TRANSCRIPTIONAL ACTIVATOR DEVR_DOSR"/>
    <property type="match status" value="1"/>
</dbReference>
<feature type="transmembrane region" description="Helical" evidence="4">
    <location>
        <begin position="289"/>
        <end position="308"/>
    </location>
</feature>
<dbReference type="SUPFAM" id="SSF46894">
    <property type="entry name" value="C-terminal effector domain of the bipartite response regulators"/>
    <property type="match status" value="1"/>
</dbReference>
<keyword evidence="1" id="KW-0805">Transcription regulation</keyword>
<keyword evidence="7" id="KW-1185">Reference proteome</keyword>
<dbReference type="PROSITE" id="PS50043">
    <property type="entry name" value="HTH_LUXR_2"/>
    <property type="match status" value="1"/>
</dbReference>
<evidence type="ECO:0000259" key="5">
    <source>
        <dbReference type="PROSITE" id="PS50043"/>
    </source>
</evidence>
<sequence>MGSFNNYTVSGVAAMVFLLKHATRGGEMTNDNINIDERKLSIIVHALFSSWMLSFLFEGQILYALADTFDLTTDVIIFGGIVALFSGLLLCGFFIKTKWAAKQLFLCSYLYFLTVSVVFFFPPSIFWTLGIITSAFLAGGCVAAWSFYFKSGTPKNERIKTAADVLICSNVLMILLNMAAIHLTPRIGLALSMLMLMAAFFFAMRLPTGDNDASPASSGRKESAESITGPLVFLCLFIVVITINSGLMYQVINPSFAHLQWLTSWYWAIPYIVALFIMRNLPPKTNHTYILYVALAMIGFSFIAFVTLDHSALSYLVVDTLILGACGIYDLFWWSILGEMLDLHKNPAKLFGIGMSANVLGVLLGGLIGSAIYTEGTHIYNVTLLALAVVCVTLALLPLLHSQLFSLLKEHAYLTVVSGMVLEEQSKITDRFVQFANLSERESQVTALLLQKKTYKSIAAELFISENTVKYYVKNIYAKFNVRSRAELIDIILTTGEDNADKK</sequence>
<dbReference type="Gene3D" id="1.20.1250.20">
    <property type="entry name" value="MFS general substrate transporter like domains"/>
    <property type="match status" value="1"/>
</dbReference>
<comment type="caution">
    <text evidence="6">The sequence shown here is derived from an EMBL/GenBank/DDBJ whole genome shotgun (WGS) entry which is preliminary data.</text>
</comment>
<evidence type="ECO:0000313" key="6">
    <source>
        <dbReference type="EMBL" id="KAF1084764.1"/>
    </source>
</evidence>
<feature type="transmembrane region" description="Helical" evidence="4">
    <location>
        <begin position="314"/>
        <end position="338"/>
    </location>
</feature>
<dbReference type="EMBL" id="LSRS01000004">
    <property type="protein sequence ID" value="KAF1084764.1"/>
    <property type="molecule type" value="Genomic_DNA"/>
</dbReference>
<evidence type="ECO:0000256" key="1">
    <source>
        <dbReference type="ARBA" id="ARBA00023015"/>
    </source>
</evidence>
<feature type="transmembrane region" description="Helical" evidence="4">
    <location>
        <begin position="75"/>
        <end position="95"/>
    </location>
</feature>
<dbReference type="InterPro" id="IPR036259">
    <property type="entry name" value="MFS_trans_sf"/>
</dbReference>
<dbReference type="InterPro" id="IPR036388">
    <property type="entry name" value="WH-like_DNA-bd_sf"/>
</dbReference>
<dbReference type="SMART" id="SM00421">
    <property type="entry name" value="HTH_LUXR"/>
    <property type="match status" value="1"/>
</dbReference>
<dbReference type="Pfam" id="PF00196">
    <property type="entry name" value="GerE"/>
    <property type="match status" value="1"/>
</dbReference>
<dbReference type="Proteomes" id="UP000798488">
    <property type="component" value="Unassembled WGS sequence"/>
</dbReference>
<dbReference type="InterPro" id="IPR016032">
    <property type="entry name" value="Sig_transdc_resp-reg_C-effctor"/>
</dbReference>
<protein>
    <submittedName>
        <fullName evidence="6">Spore germination protein GerE</fullName>
    </submittedName>
</protein>
<reference evidence="6" key="1">
    <citation type="submission" date="2016-02" db="EMBL/GenBank/DDBJ databases">
        <title>Draft Genome Sequence of Sporotomaculum syntrophicum Strain FB, a Syntrophic Benzoate Degrader.</title>
        <authorList>
            <person name="Nobu M.K."/>
            <person name="Narihiro T."/>
            <person name="Qiu Y.-L."/>
            <person name="Ohashi A."/>
            <person name="Liu W.-T."/>
            <person name="Yuji S."/>
        </authorList>
    </citation>
    <scope>NUCLEOTIDE SEQUENCE</scope>
    <source>
        <strain evidence="6">FB</strain>
    </source>
</reference>
<evidence type="ECO:0000256" key="2">
    <source>
        <dbReference type="ARBA" id="ARBA00023125"/>
    </source>
</evidence>
<dbReference type="PRINTS" id="PR00038">
    <property type="entry name" value="HTHLUXR"/>
</dbReference>
<evidence type="ECO:0000256" key="4">
    <source>
        <dbReference type="SAM" id="Phobius"/>
    </source>
</evidence>
<feature type="transmembrane region" description="Helical" evidence="4">
    <location>
        <begin position="42"/>
        <end position="63"/>
    </location>
</feature>
<dbReference type="PANTHER" id="PTHR44688:SF16">
    <property type="entry name" value="DNA-BINDING TRANSCRIPTIONAL ACTIVATOR DEVR_DOSR"/>
    <property type="match status" value="1"/>
</dbReference>
<feature type="transmembrane region" description="Helical" evidence="4">
    <location>
        <begin position="258"/>
        <end position="277"/>
    </location>
</feature>
<accession>A0A9D3AYG0</accession>
<dbReference type="GO" id="GO:0003677">
    <property type="term" value="F:DNA binding"/>
    <property type="evidence" value="ECO:0007669"/>
    <property type="project" value="UniProtKB-KW"/>
</dbReference>
<feature type="transmembrane region" description="Helical" evidence="4">
    <location>
        <begin position="350"/>
        <end position="373"/>
    </location>
</feature>
<gene>
    <name evidence="6" type="primary">gerE</name>
    <name evidence="6" type="ORF">SPSYN_01934</name>
</gene>